<dbReference type="Gene3D" id="1.25.40.20">
    <property type="entry name" value="Ankyrin repeat-containing domain"/>
    <property type="match status" value="1"/>
</dbReference>
<evidence type="ECO:0000256" key="3">
    <source>
        <dbReference type="PROSITE-ProRule" id="PRU00023"/>
    </source>
</evidence>
<dbReference type="PROSITE" id="PS50297">
    <property type="entry name" value="ANK_REP_REGION"/>
    <property type="match status" value="1"/>
</dbReference>
<evidence type="ECO:0000313" key="4">
    <source>
        <dbReference type="EnsemblMetazoa" id="XP_011409191.1"/>
    </source>
</evidence>
<keyword evidence="1" id="KW-0677">Repeat</keyword>
<dbReference type="InterPro" id="IPR036770">
    <property type="entry name" value="Ankyrin_rpt-contain_sf"/>
</dbReference>
<evidence type="ECO:0000256" key="2">
    <source>
        <dbReference type="ARBA" id="ARBA00023043"/>
    </source>
</evidence>
<dbReference type="RefSeq" id="XP_011409191.1">
    <property type="nucleotide sequence ID" value="XM_011410889.1"/>
</dbReference>
<dbReference type="EnsemblMetazoa" id="XM_011410889.1">
    <property type="protein sequence ID" value="XP_011409191.1"/>
    <property type="gene ID" value="LOC105316085"/>
</dbReference>
<evidence type="ECO:0000256" key="1">
    <source>
        <dbReference type="ARBA" id="ARBA00022737"/>
    </source>
</evidence>
<dbReference type="InterPro" id="IPR002110">
    <property type="entry name" value="Ankyrin_rpt"/>
</dbReference>
<name>A0AAN0ITW9_AMPQE</name>
<accession>A0AAN0ITW9</accession>
<dbReference type="GeneID" id="105316085"/>
<dbReference type="PROSITE" id="PS50088">
    <property type="entry name" value="ANK_REPEAT"/>
    <property type="match status" value="1"/>
</dbReference>
<keyword evidence="5" id="KW-1185">Reference proteome</keyword>
<reference evidence="5" key="1">
    <citation type="journal article" date="2010" name="Nature">
        <title>The Amphimedon queenslandica genome and the evolution of animal complexity.</title>
        <authorList>
            <person name="Srivastava M."/>
            <person name="Simakov O."/>
            <person name="Chapman J."/>
            <person name="Fahey B."/>
            <person name="Gauthier M.E."/>
            <person name="Mitros T."/>
            <person name="Richards G.S."/>
            <person name="Conaco C."/>
            <person name="Dacre M."/>
            <person name="Hellsten U."/>
            <person name="Larroux C."/>
            <person name="Putnam N.H."/>
            <person name="Stanke M."/>
            <person name="Adamska M."/>
            <person name="Darling A."/>
            <person name="Degnan S.M."/>
            <person name="Oakley T.H."/>
            <person name="Plachetzki D.C."/>
            <person name="Zhai Y."/>
            <person name="Adamski M."/>
            <person name="Calcino A."/>
            <person name="Cummins S.F."/>
            <person name="Goodstein D.M."/>
            <person name="Harris C."/>
            <person name="Jackson D.J."/>
            <person name="Leys S.P."/>
            <person name="Shu S."/>
            <person name="Woodcroft B.J."/>
            <person name="Vervoort M."/>
            <person name="Kosik K.S."/>
            <person name="Manning G."/>
            <person name="Degnan B.M."/>
            <person name="Rokhsar D.S."/>
        </authorList>
    </citation>
    <scope>NUCLEOTIDE SEQUENCE [LARGE SCALE GENOMIC DNA]</scope>
</reference>
<dbReference type="SMART" id="SM00248">
    <property type="entry name" value="ANK"/>
    <property type="match status" value="4"/>
</dbReference>
<dbReference type="SUPFAM" id="SSF48403">
    <property type="entry name" value="Ankyrin repeat"/>
    <property type="match status" value="1"/>
</dbReference>
<keyword evidence="2 3" id="KW-0040">ANK repeat</keyword>
<evidence type="ECO:0000313" key="5">
    <source>
        <dbReference type="Proteomes" id="UP000007879"/>
    </source>
</evidence>
<dbReference type="AlphaFoldDB" id="A0AAN0ITW9"/>
<sequence>DGETLLHCASESDEVEMLEFWIKRGDYDVNVKNKRNRTPLFNALDKYRCSIEAVDILLTNGARTDVVDTDDDSTPLHTASENGNSKIIELLITKGKADVNAMDEDGETLLHCASESDEVEMLEFWIKRGDYDVNVKNKRNRTPLFNALD</sequence>
<reference evidence="4" key="2">
    <citation type="submission" date="2024-06" db="UniProtKB">
        <authorList>
            <consortium name="EnsemblMetazoa"/>
        </authorList>
    </citation>
    <scope>IDENTIFICATION</scope>
</reference>
<organism evidence="4 5">
    <name type="scientific">Amphimedon queenslandica</name>
    <name type="common">Sponge</name>
    <dbReference type="NCBI Taxonomy" id="400682"/>
    <lineage>
        <taxon>Eukaryota</taxon>
        <taxon>Metazoa</taxon>
        <taxon>Porifera</taxon>
        <taxon>Demospongiae</taxon>
        <taxon>Heteroscleromorpha</taxon>
        <taxon>Haplosclerida</taxon>
        <taxon>Niphatidae</taxon>
        <taxon>Amphimedon</taxon>
    </lineage>
</organism>
<protein>
    <recommendedName>
        <fullName evidence="6">Death domain-containing protein</fullName>
    </recommendedName>
</protein>
<dbReference type="Pfam" id="PF12796">
    <property type="entry name" value="Ank_2"/>
    <property type="match status" value="1"/>
</dbReference>
<evidence type="ECO:0008006" key="6">
    <source>
        <dbReference type="Google" id="ProtNLM"/>
    </source>
</evidence>
<dbReference type="PANTHER" id="PTHR24171">
    <property type="entry name" value="ANKYRIN REPEAT DOMAIN-CONTAINING PROTEIN 39-RELATED"/>
    <property type="match status" value="1"/>
</dbReference>
<dbReference type="KEGG" id="aqu:105316085"/>
<dbReference type="Proteomes" id="UP000007879">
    <property type="component" value="Unassembled WGS sequence"/>
</dbReference>
<proteinExistence type="predicted"/>
<dbReference type="Pfam" id="PF00023">
    <property type="entry name" value="Ank"/>
    <property type="match status" value="1"/>
</dbReference>
<feature type="repeat" description="ANK" evidence="3">
    <location>
        <begin position="71"/>
        <end position="95"/>
    </location>
</feature>